<feature type="region of interest" description="Disordered" evidence="1">
    <location>
        <begin position="303"/>
        <end position="323"/>
    </location>
</feature>
<sequence length="651" mass="71270">MCNQGLRYFPHTGYLGLTPVRVEGIVRTKLDSDERLLQATSLTISIRCYESRIGRVNVLHSNVLVDHTQVLWSKSEDVEHEPIGNLDYPFRLTLPAKIGGFSTTVFVDYRCMWRVEAVLNHAYIPGVGSRQVKHFELPLVRYDLPTHIPLSPLPDPYLSQITNKPRAPRIRYSVDTPTNAIGPTDLVSVPIHLQPTDHAVSIRSASVIVERRIQLFENSNATPPQPSPTTPFINSSSRSSSPTHSDSPASASTASVFSHPQTAQHIDTLQINPQASVSFSSLNSSNPTLTPNSVFLSSTSVASSTRPLLPPTTPPPPTNASTSSLHAKLITNTIAEAETSGRFVRDENGVWNKTMTLQWPVAKSHSRWAVGESILSDLASVRYFVRVKVAVQSPSGSDTLELNEKEIFVVSTNNAERQLAITRYNELLDLAHQEYRSKSKSPRRTRVDREELPPSPLPSADTISKASAAHMPGTIGHGSGSSKSRSARRPHTSAGPRDKPLGSSPTRLDASSFGGRARDACTTVEPRGELYKKRRSSRLEEVTSGRLLRPDSSHTVETKRSGRSYFFSSSAPKMGSVPSGSSTSTTSSSSMSSSSHAGSESDRMREWEAELAKIEMRSRRSSDLLGFAKFLRKRPSTTVTPRVMLPGCDAS</sequence>
<feature type="compositionally biased region" description="Basic and acidic residues" evidence="1">
    <location>
        <begin position="526"/>
        <end position="560"/>
    </location>
</feature>
<dbReference type="OrthoDB" id="3230530at2759"/>
<feature type="compositionally biased region" description="Low complexity" evidence="1">
    <location>
        <begin position="235"/>
        <end position="255"/>
    </location>
</feature>
<name>A0A8H5LI78_9AGAR</name>
<comment type="caution">
    <text evidence="2">The sequence shown here is derived from an EMBL/GenBank/DDBJ whole genome shotgun (WGS) entry which is preliminary data.</text>
</comment>
<organism evidence="2 3">
    <name type="scientific">Leucocoprinus leucothites</name>
    <dbReference type="NCBI Taxonomy" id="201217"/>
    <lineage>
        <taxon>Eukaryota</taxon>
        <taxon>Fungi</taxon>
        <taxon>Dikarya</taxon>
        <taxon>Basidiomycota</taxon>
        <taxon>Agaricomycotina</taxon>
        <taxon>Agaricomycetes</taxon>
        <taxon>Agaricomycetidae</taxon>
        <taxon>Agaricales</taxon>
        <taxon>Agaricineae</taxon>
        <taxon>Agaricaceae</taxon>
        <taxon>Leucocoprinus</taxon>
    </lineage>
</organism>
<evidence type="ECO:0000256" key="1">
    <source>
        <dbReference type="SAM" id="MobiDB-lite"/>
    </source>
</evidence>
<feature type="region of interest" description="Disordered" evidence="1">
    <location>
        <begin position="218"/>
        <end position="258"/>
    </location>
</feature>
<reference evidence="2 3" key="1">
    <citation type="journal article" date="2020" name="ISME J.">
        <title>Uncovering the hidden diversity of litter-decomposition mechanisms in mushroom-forming fungi.</title>
        <authorList>
            <person name="Floudas D."/>
            <person name="Bentzer J."/>
            <person name="Ahren D."/>
            <person name="Johansson T."/>
            <person name="Persson P."/>
            <person name="Tunlid A."/>
        </authorList>
    </citation>
    <scope>NUCLEOTIDE SEQUENCE [LARGE SCALE GENOMIC DNA]</scope>
    <source>
        <strain evidence="2 3">CBS 146.42</strain>
    </source>
</reference>
<gene>
    <name evidence="2" type="ORF">D9756_001895</name>
</gene>
<feature type="compositionally biased region" description="Low complexity" evidence="1">
    <location>
        <begin position="575"/>
        <end position="598"/>
    </location>
</feature>
<evidence type="ECO:0000313" key="3">
    <source>
        <dbReference type="Proteomes" id="UP000559027"/>
    </source>
</evidence>
<proteinExistence type="predicted"/>
<evidence type="ECO:0000313" key="2">
    <source>
        <dbReference type="EMBL" id="KAF5358356.1"/>
    </source>
</evidence>
<protein>
    <submittedName>
        <fullName evidence="2">Uncharacterized protein</fullName>
    </submittedName>
</protein>
<dbReference type="Proteomes" id="UP000559027">
    <property type="component" value="Unassembled WGS sequence"/>
</dbReference>
<keyword evidence="3" id="KW-1185">Reference proteome</keyword>
<accession>A0A8H5LI78</accession>
<dbReference type="AlphaFoldDB" id="A0A8H5LI78"/>
<feature type="region of interest" description="Disordered" evidence="1">
    <location>
        <begin position="435"/>
        <end position="605"/>
    </location>
</feature>
<dbReference type="EMBL" id="JAACJO010000005">
    <property type="protein sequence ID" value="KAF5358356.1"/>
    <property type="molecule type" value="Genomic_DNA"/>
</dbReference>
<feature type="compositionally biased region" description="Pro residues" evidence="1">
    <location>
        <begin position="308"/>
        <end position="318"/>
    </location>
</feature>